<keyword evidence="5" id="KW-1185">Reference proteome</keyword>
<dbReference type="EMBL" id="CP139368">
    <property type="protein sequence ID" value="WPR89997.1"/>
    <property type="molecule type" value="Genomic_DNA"/>
</dbReference>
<feature type="transmembrane region" description="Helical" evidence="2">
    <location>
        <begin position="731"/>
        <end position="752"/>
    </location>
</feature>
<reference evidence="4 5" key="1">
    <citation type="submission" date="2023-11" db="EMBL/GenBank/DDBJ databases">
        <title>Genome sequence of Microbacterium rhizosphaerae KACC 19337.</title>
        <authorList>
            <person name="Choi H."/>
            <person name="Kim S."/>
            <person name="Kim Y."/>
            <person name="Kwon S.-W."/>
            <person name="Heo J."/>
        </authorList>
    </citation>
    <scope>NUCLEOTIDE SEQUENCE [LARGE SCALE GENOMIC DNA]</scope>
    <source>
        <strain evidence="4 5">KACC 19337</strain>
    </source>
</reference>
<evidence type="ECO:0000313" key="5">
    <source>
        <dbReference type="Proteomes" id="UP001323798"/>
    </source>
</evidence>
<dbReference type="RefSeq" id="WP_320942711.1">
    <property type="nucleotide sequence ID" value="NZ_BAABEU010000003.1"/>
</dbReference>
<gene>
    <name evidence="4" type="ORF">SM116_01550</name>
</gene>
<feature type="transmembrane region" description="Helical" evidence="2">
    <location>
        <begin position="830"/>
        <end position="850"/>
    </location>
</feature>
<dbReference type="InterPro" id="IPR024983">
    <property type="entry name" value="CHAT_dom"/>
</dbReference>
<dbReference type="Proteomes" id="UP001323798">
    <property type="component" value="Chromosome"/>
</dbReference>
<feature type="transmembrane region" description="Helical" evidence="2">
    <location>
        <begin position="517"/>
        <end position="535"/>
    </location>
</feature>
<feature type="transmembrane region" description="Helical" evidence="2">
    <location>
        <begin position="571"/>
        <end position="591"/>
    </location>
</feature>
<feature type="region of interest" description="Disordered" evidence="1">
    <location>
        <begin position="459"/>
        <end position="482"/>
    </location>
</feature>
<proteinExistence type="predicted"/>
<feature type="transmembrane region" description="Helical" evidence="2">
    <location>
        <begin position="637"/>
        <end position="656"/>
    </location>
</feature>
<feature type="region of interest" description="Disordered" evidence="1">
    <location>
        <begin position="371"/>
        <end position="415"/>
    </location>
</feature>
<sequence length="870" mass="90009">MAVTMYDDLQLRIDRDADGSYRVLAMAPDGRTARGSFVSPLSDDELDDFVQRVGLARRRGGSADTRMDAIRDVGAALFDSLIKEEVGTVFYSARSAAAERDRGLRITLRLSGSPELMRLPWEFLYKRPRFLAQSIQTPVVRALDVDSAMRPQRLTLPLRILAMVSSPSGYPELDADAERRNLERALAAPRAAGLVEVSWLERATLGDLARRVEELDGVHVLHYIGHGAYDEVTDSGILVLETPQGRAHDVSGEEIGAILQDETSLRLVVLNACEGARTSHVDPFSGVAASLVNFDIPAVIGMQFEITDDAAIAFSESLYTGLAHGLPVDAALAPARRAIVGAMLPTEFGTPVLYLRDGDARLFDLQGGLPAAAQQEEPPDDTDGPASETETEAESAENPVVEESSPAEEGGPVDKILDAGASVDAPQAPEAMAAAESVAAEPVGAEPLGAEHPLEVAGESPARSIPEPGVQTNPPEPPPDRGARPLMLAVATAWAGALLLVVAAAFLFAAGLGAGDVAAAAGLGAQTLGVVALAVHSSVRPRDAVPAAYLYGAAAVLSAVVMMTVGTDARAASWVQLAYGLVLVLTGGWLIRASRRVGSRFAASLVTPAPAVIVSGAVSTIAIILWLSGVNSSEGRLWPLSVLGIAAGYVVSALALKREARGGSAAAGFRVEIPVALAWTGAVALAVLVASVLAQDPNGPALRLDAATAQLLAVALLASHHAARPHRDSRLAAAGYGLAAVVSLVSMIGASVGESAYAAYAVIPWAELVVGILLGAVGLWLTAVGRARGGRFGKSLWIPGPYVIAGGAMTALGGAVAVAGSYDLGAVIRWIWLAALLGMAVGYALAAVSLGREGVAGEASADREHADRIA</sequence>
<evidence type="ECO:0000256" key="2">
    <source>
        <dbReference type="SAM" id="Phobius"/>
    </source>
</evidence>
<name>A0ABZ0SKS4_9MICO</name>
<feature type="domain" description="CHAT" evidence="3">
    <location>
        <begin position="74"/>
        <end position="340"/>
    </location>
</feature>
<protein>
    <submittedName>
        <fullName evidence="4">CHAT domain-containing protein</fullName>
    </submittedName>
</protein>
<feature type="transmembrane region" description="Helical" evidence="2">
    <location>
        <begin position="676"/>
        <end position="694"/>
    </location>
</feature>
<accession>A0ABZ0SKS4</accession>
<dbReference type="Pfam" id="PF12770">
    <property type="entry name" value="CHAT"/>
    <property type="match status" value="1"/>
</dbReference>
<feature type="transmembrane region" description="Helical" evidence="2">
    <location>
        <begin position="758"/>
        <end position="784"/>
    </location>
</feature>
<feature type="transmembrane region" description="Helical" evidence="2">
    <location>
        <begin position="486"/>
        <end position="511"/>
    </location>
</feature>
<feature type="transmembrane region" description="Helical" evidence="2">
    <location>
        <begin position="796"/>
        <end position="818"/>
    </location>
</feature>
<evidence type="ECO:0000259" key="3">
    <source>
        <dbReference type="Pfam" id="PF12770"/>
    </source>
</evidence>
<feature type="transmembrane region" description="Helical" evidence="2">
    <location>
        <begin position="603"/>
        <end position="625"/>
    </location>
</feature>
<organism evidence="4 5">
    <name type="scientific">Microbacterium rhizosphaerae</name>
    <dbReference type="NCBI Taxonomy" id="1678237"/>
    <lineage>
        <taxon>Bacteria</taxon>
        <taxon>Bacillati</taxon>
        <taxon>Actinomycetota</taxon>
        <taxon>Actinomycetes</taxon>
        <taxon>Micrococcales</taxon>
        <taxon>Microbacteriaceae</taxon>
        <taxon>Microbacterium</taxon>
    </lineage>
</organism>
<keyword evidence="2" id="KW-1133">Transmembrane helix</keyword>
<evidence type="ECO:0000256" key="1">
    <source>
        <dbReference type="SAM" id="MobiDB-lite"/>
    </source>
</evidence>
<feature type="compositionally biased region" description="Acidic residues" evidence="1">
    <location>
        <begin position="377"/>
        <end position="395"/>
    </location>
</feature>
<keyword evidence="2" id="KW-0472">Membrane</keyword>
<keyword evidence="2" id="KW-0812">Transmembrane</keyword>
<feature type="transmembrane region" description="Helical" evidence="2">
    <location>
        <begin position="547"/>
        <end position="565"/>
    </location>
</feature>
<feature type="transmembrane region" description="Helical" evidence="2">
    <location>
        <begin position="700"/>
        <end position="719"/>
    </location>
</feature>
<evidence type="ECO:0000313" key="4">
    <source>
        <dbReference type="EMBL" id="WPR89997.1"/>
    </source>
</evidence>